<dbReference type="InterPro" id="IPR014710">
    <property type="entry name" value="RmlC-like_jellyroll"/>
</dbReference>
<dbReference type="InterPro" id="IPR013096">
    <property type="entry name" value="Cupin_2"/>
</dbReference>
<dbReference type="InterPro" id="IPR051610">
    <property type="entry name" value="GPI/OXD"/>
</dbReference>
<keyword evidence="1" id="KW-0479">Metal-binding</keyword>
<dbReference type="Pfam" id="PF07883">
    <property type="entry name" value="Cupin_2"/>
    <property type="match status" value="1"/>
</dbReference>
<accession>A0A366H1J2</accession>
<keyword evidence="4" id="KW-1185">Reference proteome</keyword>
<protein>
    <submittedName>
        <fullName evidence="3">Cupin domain</fullName>
    </submittedName>
</protein>
<evidence type="ECO:0000259" key="2">
    <source>
        <dbReference type="Pfam" id="PF07883"/>
    </source>
</evidence>
<evidence type="ECO:0000313" key="3">
    <source>
        <dbReference type="EMBL" id="RBP35761.1"/>
    </source>
</evidence>
<dbReference type="GO" id="GO:0046872">
    <property type="term" value="F:metal ion binding"/>
    <property type="evidence" value="ECO:0007669"/>
    <property type="project" value="UniProtKB-KW"/>
</dbReference>
<dbReference type="AlphaFoldDB" id="A0A366H1J2"/>
<comment type="caution">
    <text evidence="3">The sequence shown here is derived from an EMBL/GenBank/DDBJ whole genome shotgun (WGS) entry which is preliminary data.</text>
</comment>
<sequence>MNAPTKQDAHPAAQKAAPITWHVDDVEWTPLTGLFIRQAGYKTVVPPEFTNDAYSIELTTVGAGGSSPAHVEPWAHVFYVLSGSGEVTVEGEVTQVRAGSVSPIAAGQSHSFRNTGTDSLEMLVIYHPPRKRNAARA</sequence>
<dbReference type="OrthoDB" id="5592106at2"/>
<dbReference type="SUPFAM" id="SSF51182">
    <property type="entry name" value="RmlC-like cupins"/>
    <property type="match status" value="1"/>
</dbReference>
<organism evidence="3 4">
    <name type="scientific">Eoetvoesiella caeni</name>
    <dbReference type="NCBI Taxonomy" id="645616"/>
    <lineage>
        <taxon>Bacteria</taxon>
        <taxon>Pseudomonadati</taxon>
        <taxon>Pseudomonadota</taxon>
        <taxon>Betaproteobacteria</taxon>
        <taxon>Burkholderiales</taxon>
        <taxon>Alcaligenaceae</taxon>
        <taxon>Eoetvoesiella</taxon>
    </lineage>
</organism>
<dbReference type="PANTHER" id="PTHR35848:SF6">
    <property type="entry name" value="CUPIN TYPE-2 DOMAIN-CONTAINING PROTEIN"/>
    <property type="match status" value="1"/>
</dbReference>
<dbReference type="Proteomes" id="UP000253628">
    <property type="component" value="Unassembled WGS sequence"/>
</dbReference>
<dbReference type="InterPro" id="IPR011051">
    <property type="entry name" value="RmlC_Cupin_sf"/>
</dbReference>
<dbReference type="Gene3D" id="2.60.120.10">
    <property type="entry name" value="Jelly Rolls"/>
    <property type="match status" value="1"/>
</dbReference>
<reference evidence="3 4" key="1">
    <citation type="submission" date="2018-06" db="EMBL/GenBank/DDBJ databases">
        <title>Genomic Encyclopedia of Type Strains, Phase IV (KMG-IV): sequencing the most valuable type-strain genomes for metagenomic binning, comparative biology and taxonomic classification.</title>
        <authorList>
            <person name="Goeker M."/>
        </authorList>
    </citation>
    <scope>NUCLEOTIDE SEQUENCE [LARGE SCALE GENOMIC DNA]</scope>
    <source>
        <strain evidence="3 4">DSM 25520</strain>
    </source>
</reference>
<gene>
    <name evidence="3" type="ORF">DFR37_11535</name>
</gene>
<evidence type="ECO:0000256" key="1">
    <source>
        <dbReference type="ARBA" id="ARBA00022723"/>
    </source>
</evidence>
<proteinExistence type="predicted"/>
<name>A0A366H1J2_9BURK</name>
<feature type="domain" description="Cupin type-2" evidence="2">
    <location>
        <begin position="59"/>
        <end position="126"/>
    </location>
</feature>
<evidence type="ECO:0000313" key="4">
    <source>
        <dbReference type="Proteomes" id="UP000253628"/>
    </source>
</evidence>
<dbReference type="RefSeq" id="WP_113934876.1">
    <property type="nucleotide sequence ID" value="NZ_JACCEU010000011.1"/>
</dbReference>
<dbReference type="PANTHER" id="PTHR35848">
    <property type="entry name" value="OXALATE-BINDING PROTEIN"/>
    <property type="match status" value="1"/>
</dbReference>
<dbReference type="EMBL" id="QNRQ01000015">
    <property type="protein sequence ID" value="RBP35761.1"/>
    <property type="molecule type" value="Genomic_DNA"/>
</dbReference>